<feature type="transmembrane region" description="Helical" evidence="1">
    <location>
        <begin position="102"/>
        <end position="121"/>
    </location>
</feature>
<accession>A0A4P7MTZ8</accession>
<feature type="transmembrane region" description="Helical" evidence="1">
    <location>
        <begin position="31"/>
        <end position="49"/>
    </location>
</feature>
<protein>
    <submittedName>
        <fullName evidence="2">Uncharacterized protein</fullName>
    </submittedName>
</protein>
<evidence type="ECO:0000313" key="2">
    <source>
        <dbReference type="EMBL" id="QBZ53623.1"/>
    </source>
</evidence>
<evidence type="ECO:0000313" key="3">
    <source>
        <dbReference type="Proteomes" id="UP000294847"/>
    </source>
</evidence>
<feature type="transmembrane region" description="Helical" evidence="1">
    <location>
        <begin position="61"/>
        <end position="82"/>
    </location>
</feature>
<dbReference type="EMBL" id="CP034204">
    <property type="protein sequence ID" value="QBZ53623.1"/>
    <property type="molecule type" value="Genomic_DNA"/>
</dbReference>
<dbReference type="Proteomes" id="UP000294847">
    <property type="component" value="Chromosome 1"/>
</dbReference>
<name>A0A4P7MTZ8_PYROR</name>
<keyword evidence="1" id="KW-0472">Membrane</keyword>
<evidence type="ECO:0000256" key="1">
    <source>
        <dbReference type="SAM" id="Phobius"/>
    </source>
</evidence>
<dbReference type="AlphaFoldDB" id="A0A4P7MTZ8"/>
<reference evidence="2 3" key="1">
    <citation type="journal article" date="2019" name="Mol. Biol. Evol.">
        <title>Blast fungal genomes show frequent chromosomal changes, gene gains and losses, and effector gene turnover.</title>
        <authorList>
            <person name="Gomez Luciano L.B."/>
            <person name="Jason Tsai I."/>
            <person name="Chuma I."/>
            <person name="Tosa Y."/>
            <person name="Chen Y.H."/>
            <person name="Li J.Y."/>
            <person name="Li M.Y."/>
            <person name="Jade Lu M.Y."/>
            <person name="Nakayashiki H."/>
            <person name="Li W.H."/>
        </authorList>
    </citation>
    <scope>NUCLEOTIDE SEQUENCE [LARGE SCALE GENOMIC DNA]</scope>
    <source>
        <strain evidence="2">MZ5-1-6</strain>
    </source>
</reference>
<keyword evidence="1" id="KW-1133">Transmembrane helix</keyword>
<organism evidence="2 3">
    <name type="scientific">Pyricularia oryzae</name>
    <name type="common">Rice blast fungus</name>
    <name type="synonym">Magnaporthe oryzae</name>
    <dbReference type="NCBI Taxonomy" id="318829"/>
    <lineage>
        <taxon>Eukaryota</taxon>
        <taxon>Fungi</taxon>
        <taxon>Dikarya</taxon>
        <taxon>Ascomycota</taxon>
        <taxon>Pezizomycotina</taxon>
        <taxon>Sordariomycetes</taxon>
        <taxon>Sordariomycetidae</taxon>
        <taxon>Magnaporthales</taxon>
        <taxon>Pyriculariaceae</taxon>
        <taxon>Pyricularia</taxon>
    </lineage>
</organism>
<proteinExistence type="predicted"/>
<sequence>MPTDLFNPLTYLLGPPAYRDWLLLSATSTRALLWAFLIASWVFVSARVANGQLAPKSLGTYAMCHVWIGCATSDVQILYMLLASLGGNEMVVAAMSRGRDEGMNTVSFVGTWWIGLCLYLWPREFGDVGSSAAAAVATSGAGSAGYTHSNS</sequence>
<gene>
    <name evidence="2" type="ORF">PoMZ_09311</name>
</gene>
<keyword evidence="1" id="KW-0812">Transmembrane</keyword>